<proteinExistence type="predicted"/>
<gene>
    <name evidence="1" type="ORF">SNE40_016335</name>
</gene>
<dbReference type="AlphaFoldDB" id="A0AAN8JDC9"/>
<keyword evidence="2" id="KW-1185">Reference proteome</keyword>
<comment type="caution">
    <text evidence="1">The sequence shown here is derived from an EMBL/GenBank/DDBJ whole genome shotgun (WGS) entry which is preliminary data.</text>
</comment>
<dbReference type="Gene3D" id="2.160.20.10">
    <property type="entry name" value="Single-stranded right-handed beta-helix, Pectin lyase-like"/>
    <property type="match status" value="1"/>
</dbReference>
<dbReference type="SUPFAM" id="SSF51126">
    <property type="entry name" value="Pectin lyase-like"/>
    <property type="match status" value="1"/>
</dbReference>
<protein>
    <submittedName>
        <fullName evidence="1">Uncharacterized protein</fullName>
    </submittedName>
</protein>
<evidence type="ECO:0000313" key="1">
    <source>
        <dbReference type="EMBL" id="KAK6172733.1"/>
    </source>
</evidence>
<dbReference type="EMBL" id="JAZGQO010000011">
    <property type="protein sequence ID" value="KAK6172733.1"/>
    <property type="molecule type" value="Genomic_DNA"/>
</dbReference>
<reference evidence="1 2" key="1">
    <citation type="submission" date="2024-01" db="EMBL/GenBank/DDBJ databases">
        <title>The genome of the rayed Mediterranean limpet Patella caerulea (Linnaeus, 1758).</title>
        <authorList>
            <person name="Anh-Thu Weber A."/>
            <person name="Halstead-Nussloch G."/>
        </authorList>
    </citation>
    <scope>NUCLEOTIDE SEQUENCE [LARGE SCALE GENOMIC DNA]</scope>
    <source>
        <strain evidence="1">AATW-2023a</strain>
        <tissue evidence="1">Whole specimen</tissue>
    </source>
</reference>
<dbReference type="InterPro" id="IPR011050">
    <property type="entry name" value="Pectin_lyase_fold/virulence"/>
</dbReference>
<evidence type="ECO:0000313" key="2">
    <source>
        <dbReference type="Proteomes" id="UP001347796"/>
    </source>
</evidence>
<name>A0AAN8JDC9_PATCE</name>
<dbReference type="InterPro" id="IPR012334">
    <property type="entry name" value="Pectin_lyas_fold"/>
</dbReference>
<accession>A0AAN8JDC9</accession>
<organism evidence="1 2">
    <name type="scientific">Patella caerulea</name>
    <name type="common">Rayed Mediterranean limpet</name>
    <dbReference type="NCBI Taxonomy" id="87958"/>
    <lineage>
        <taxon>Eukaryota</taxon>
        <taxon>Metazoa</taxon>
        <taxon>Spiralia</taxon>
        <taxon>Lophotrochozoa</taxon>
        <taxon>Mollusca</taxon>
        <taxon>Gastropoda</taxon>
        <taxon>Patellogastropoda</taxon>
        <taxon>Patelloidea</taxon>
        <taxon>Patellidae</taxon>
        <taxon>Patella</taxon>
    </lineage>
</organism>
<sequence length="475" mass="53125">MVLYLIAIALLIGYSGCVLVIYPYPEGVEQSEKFQVRLQQDNQPSRNSFVYISRSNNRMGQDKSVKPNRTVSWTSFAFTGTPVKAVVLAPEDFTRCIIRPKQYGINCQKANIKTAIFTILENTKMMSVEFDYDYGSVKSDIVDKLLIFADPPEENVPDANDPNVLFYGPGVHYLGRQLHINETIRHVYLAPGAYVEGGFRTMTPQPVKITGRGVLSGAKYPFHDPRFLWGIINVDIGLNQTVEGITMVDSPQFFYRGQSAYNIVRNVKTVAPWTVNSDGAGIGAYGTIEDSFFQTNDDTFKVYNDGLVVRRCVVWQSQNGAVFQFGWWPSRKARNISISEIDVIHTDWCTFHGDRCATSGNDAVFDLAGKTTAFNTTNVTISNVRVEGECPRIFNFVMDPMAKGTMTKVYLNNWTIEGLAQYSAMDNALGGAYLGGRLASWFIKNMTIENRCIADPSQAKIKIDAKTTRNITFSC</sequence>
<dbReference type="Proteomes" id="UP001347796">
    <property type="component" value="Unassembled WGS sequence"/>
</dbReference>